<accession>A0A175JYJ0</accession>
<evidence type="ECO:0000313" key="1">
    <source>
        <dbReference type="EMBL" id="GAT98860.1"/>
    </source>
</evidence>
<dbReference type="eggNOG" id="ENOG502RIDE">
    <property type="taxonomic scope" value="Eukaryota"/>
</dbReference>
<protein>
    <recommendedName>
        <fullName evidence="3">Chromo domain-containing protein</fullName>
    </recommendedName>
</protein>
<sequence length="100" mass="11952">MNLKQEFPVITSHRIQNNITEYLVQWDCHESTWEMKQDLENSEYKDLLNKYNAIFSASDIPMKIIGKSLLNNTIYVRWKDGSYEFTSHTDLLNKYPELFI</sequence>
<reference evidence="1 2" key="1">
    <citation type="submission" date="2016-05" db="EMBL/GenBank/DDBJ databases">
        <title>First whole genome sequencing of Entamoeba histolytica HM1:IMSS-clone-6.</title>
        <authorList>
            <person name="Mukherjee Avik.K."/>
            <person name="Izumyama S."/>
            <person name="Nakada-Tsukui K."/>
            <person name="Nozaki T."/>
        </authorList>
    </citation>
    <scope>NUCLEOTIDE SEQUENCE [LARGE SCALE GENOMIC DNA]</scope>
    <source>
        <strain evidence="1 2">HM1:IMSS clone 6</strain>
    </source>
</reference>
<dbReference type="Gene3D" id="2.40.50.40">
    <property type="match status" value="1"/>
</dbReference>
<dbReference type="CDD" id="cd00024">
    <property type="entry name" value="CD_CSD"/>
    <property type="match status" value="1"/>
</dbReference>
<dbReference type="VEuPathDB" id="AmoebaDB:EHI7A_097730"/>
<dbReference type="EMBL" id="BDEQ01000001">
    <property type="protein sequence ID" value="GAT98860.1"/>
    <property type="molecule type" value="Genomic_DNA"/>
</dbReference>
<evidence type="ECO:0008006" key="3">
    <source>
        <dbReference type="Google" id="ProtNLM"/>
    </source>
</evidence>
<gene>
    <name evidence="1" type="ORF">CL6EHI_123270</name>
</gene>
<organism evidence="1 2">
    <name type="scientific">Entamoeba histolytica</name>
    <dbReference type="NCBI Taxonomy" id="5759"/>
    <lineage>
        <taxon>Eukaryota</taxon>
        <taxon>Amoebozoa</taxon>
        <taxon>Evosea</taxon>
        <taxon>Archamoebae</taxon>
        <taxon>Mastigamoebida</taxon>
        <taxon>Entamoebidae</taxon>
        <taxon>Entamoeba</taxon>
    </lineage>
</organism>
<dbReference type="VEuPathDB" id="AmoebaDB:KM1_175400"/>
<evidence type="ECO:0000313" key="2">
    <source>
        <dbReference type="Proteomes" id="UP000078387"/>
    </source>
</evidence>
<dbReference type="VEuPathDB" id="AmoebaDB:EHI8A_104620"/>
<dbReference type="AlphaFoldDB" id="A0A175JYJ0"/>
<dbReference type="VEuPathDB" id="AmoebaDB:EHI5A_138880"/>
<proteinExistence type="predicted"/>
<dbReference type="SUPFAM" id="SSF54160">
    <property type="entry name" value="Chromo domain-like"/>
    <property type="match status" value="1"/>
</dbReference>
<comment type="caution">
    <text evidence="1">The sequence shown here is derived from an EMBL/GenBank/DDBJ whole genome shotgun (WGS) entry which is preliminary data.</text>
</comment>
<name>A0A175JYJ0_ENTHI</name>
<dbReference type="VEuPathDB" id="AmoebaDB:EHI_123270"/>
<dbReference type="InterPro" id="IPR016197">
    <property type="entry name" value="Chromo-like_dom_sf"/>
</dbReference>
<dbReference type="Proteomes" id="UP000078387">
    <property type="component" value="Unassembled WGS sequence"/>
</dbReference>